<evidence type="ECO:0000313" key="2">
    <source>
        <dbReference type="EMBL" id="MBZ3889486.1"/>
    </source>
</evidence>
<name>A0AA41T8X0_SCICA</name>
<dbReference type="AlphaFoldDB" id="A0AA41T8X0"/>
<feature type="region of interest" description="Disordered" evidence="1">
    <location>
        <begin position="46"/>
        <end position="65"/>
    </location>
</feature>
<accession>A0AA41T8X0</accession>
<comment type="caution">
    <text evidence="2">The sequence shown here is derived from an EMBL/GenBank/DDBJ whole genome shotgun (WGS) entry which is preliminary data.</text>
</comment>
<dbReference type="Proteomes" id="UP001166674">
    <property type="component" value="Unassembled WGS sequence"/>
</dbReference>
<dbReference type="EMBL" id="JAATJV010431999">
    <property type="protein sequence ID" value="MBZ3889486.1"/>
    <property type="molecule type" value="Genomic_DNA"/>
</dbReference>
<sequence length="127" mass="14605">MECEQGLRRLAKEIGSISYTLLPWLPTQRHKDNKDCCLLEGFRWSPDERRKPSRKSSDPLHTQHMNLRHRQATGSHHGRAMAITYLQPQKLSLEEVPKLKTCLLQYFMEGLGSASGVICLYLVKEGQ</sequence>
<organism evidence="2 3">
    <name type="scientific">Sciurus carolinensis</name>
    <name type="common">Eastern gray squirrel</name>
    <dbReference type="NCBI Taxonomy" id="30640"/>
    <lineage>
        <taxon>Eukaryota</taxon>
        <taxon>Metazoa</taxon>
        <taxon>Chordata</taxon>
        <taxon>Craniata</taxon>
        <taxon>Vertebrata</taxon>
        <taxon>Euteleostomi</taxon>
        <taxon>Mammalia</taxon>
        <taxon>Eutheria</taxon>
        <taxon>Euarchontoglires</taxon>
        <taxon>Glires</taxon>
        <taxon>Rodentia</taxon>
        <taxon>Sciuromorpha</taxon>
        <taxon>Sciuridae</taxon>
        <taxon>Sciurinae</taxon>
        <taxon>Sciurini</taxon>
        <taxon>Sciurus</taxon>
    </lineage>
</organism>
<gene>
    <name evidence="2" type="ORF">SUZIE_203200</name>
</gene>
<reference evidence="2" key="1">
    <citation type="submission" date="2020-03" db="EMBL/GenBank/DDBJ databases">
        <title>Studies in the Genomics of Life Span.</title>
        <authorList>
            <person name="Glass D."/>
        </authorList>
    </citation>
    <scope>NUCLEOTIDE SEQUENCE</scope>
    <source>
        <strain evidence="2">SUZIE</strain>
        <tissue evidence="2">Muscle</tissue>
    </source>
</reference>
<proteinExistence type="predicted"/>
<evidence type="ECO:0000256" key="1">
    <source>
        <dbReference type="SAM" id="MobiDB-lite"/>
    </source>
</evidence>
<protein>
    <submittedName>
        <fullName evidence="2">tRNA (Uracil-5-)-methyltransferase-like protein A</fullName>
    </submittedName>
</protein>
<keyword evidence="3" id="KW-1185">Reference proteome</keyword>
<feature type="compositionally biased region" description="Basic and acidic residues" evidence="1">
    <location>
        <begin position="46"/>
        <end position="58"/>
    </location>
</feature>
<evidence type="ECO:0000313" key="3">
    <source>
        <dbReference type="Proteomes" id="UP001166674"/>
    </source>
</evidence>